<keyword evidence="1" id="KW-0472">Membrane</keyword>
<protein>
    <submittedName>
        <fullName evidence="2">Uncharacterized protein</fullName>
    </submittedName>
</protein>
<feature type="transmembrane region" description="Helical" evidence="1">
    <location>
        <begin position="61"/>
        <end position="81"/>
    </location>
</feature>
<dbReference type="EMBL" id="JARKIK010000045">
    <property type="protein sequence ID" value="KAK8736045.1"/>
    <property type="molecule type" value="Genomic_DNA"/>
</dbReference>
<keyword evidence="3" id="KW-1185">Reference proteome</keyword>
<dbReference type="AlphaFoldDB" id="A0AAW0X8S6"/>
<keyword evidence="1" id="KW-0812">Transmembrane</keyword>
<feature type="non-terminal residue" evidence="2">
    <location>
        <position position="1"/>
    </location>
</feature>
<accession>A0AAW0X8S6</accession>
<evidence type="ECO:0000313" key="3">
    <source>
        <dbReference type="Proteomes" id="UP001445076"/>
    </source>
</evidence>
<comment type="caution">
    <text evidence="2">The sequence shown here is derived from an EMBL/GenBank/DDBJ whole genome shotgun (WGS) entry which is preliminary data.</text>
</comment>
<dbReference type="Proteomes" id="UP001445076">
    <property type="component" value="Unassembled WGS sequence"/>
</dbReference>
<name>A0AAW0X8S6_CHEQU</name>
<organism evidence="2 3">
    <name type="scientific">Cherax quadricarinatus</name>
    <name type="common">Australian red claw crayfish</name>
    <dbReference type="NCBI Taxonomy" id="27406"/>
    <lineage>
        <taxon>Eukaryota</taxon>
        <taxon>Metazoa</taxon>
        <taxon>Ecdysozoa</taxon>
        <taxon>Arthropoda</taxon>
        <taxon>Crustacea</taxon>
        <taxon>Multicrustacea</taxon>
        <taxon>Malacostraca</taxon>
        <taxon>Eumalacostraca</taxon>
        <taxon>Eucarida</taxon>
        <taxon>Decapoda</taxon>
        <taxon>Pleocyemata</taxon>
        <taxon>Astacidea</taxon>
        <taxon>Parastacoidea</taxon>
        <taxon>Parastacidae</taxon>
        <taxon>Cherax</taxon>
    </lineage>
</organism>
<keyword evidence="1" id="KW-1133">Transmembrane helix</keyword>
<feature type="non-terminal residue" evidence="2">
    <location>
        <position position="118"/>
    </location>
</feature>
<evidence type="ECO:0000256" key="1">
    <source>
        <dbReference type="SAM" id="Phobius"/>
    </source>
</evidence>
<gene>
    <name evidence="2" type="ORF">OTU49_005197</name>
</gene>
<reference evidence="2 3" key="1">
    <citation type="journal article" date="2024" name="BMC Genomics">
        <title>Genome assembly of redclaw crayfish (Cherax quadricarinatus) provides insights into its immune adaptation and hypoxia tolerance.</title>
        <authorList>
            <person name="Liu Z."/>
            <person name="Zheng J."/>
            <person name="Li H."/>
            <person name="Fang K."/>
            <person name="Wang S."/>
            <person name="He J."/>
            <person name="Zhou D."/>
            <person name="Weng S."/>
            <person name="Chi M."/>
            <person name="Gu Z."/>
            <person name="He J."/>
            <person name="Li F."/>
            <person name="Wang M."/>
        </authorList>
    </citation>
    <scope>NUCLEOTIDE SEQUENCE [LARGE SCALE GENOMIC DNA]</scope>
    <source>
        <strain evidence="2">ZL_2023a</strain>
    </source>
</reference>
<sequence>GTSYLVCVQGLSSALRPVSRARPHTHQDALTTHRPPDLDTKCTRVRTLEQPQAQIVLNNRLAIIIGVSLGIIIFIAVGTVICCCQLCKNKREPVKPDAPATQDYLSYRHFSIPGNEGN</sequence>
<evidence type="ECO:0000313" key="2">
    <source>
        <dbReference type="EMBL" id="KAK8736045.1"/>
    </source>
</evidence>
<proteinExistence type="predicted"/>